<gene>
    <name evidence="2" type="ORF">VNO80_15243</name>
</gene>
<dbReference type="PANTHER" id="PTHR31865">
    <property type="entry name" value="OSJNBA0071G03.3 PROTEIN"/>
    <property type="match status" value="1"/>
</dbReference>
<feature type="region of interest" description="Disordered" evidence="1">
    <location>
        <begin position="234"/>
        <end position="268"/>
    </location>
</feature>
<dbReference type="PANTHER" id="PTHR31865:SF3">
    <property type="entry name" value="PHOSPHODIESTERASE EPSILON-1, PUTATIVE (DUF1685)-RELATED"/>
    <property type="match status" value="1"/>
</dbReference>
<dbReference type="InterPro" id="IPR012881">
    <property type="entry name" value="DUF1685"/>
</dbReference>
<feature type="region of interest" description="Disordered" evidence="1">
    <location>
        <begin position="112"/>
        <end position="138"/>
    </location>
</feature>
<dbReference type="Pfam" id="PF07939">
    <property type="entry name" value="DUF1685"/>
    <property type="match status" value="1"/>
</dbReference>
<evidence type="ECO:0000256" key="1">
    <source>
        <dbReference type="SAM" id="MobiDB-lite"/>
    </source>
</evidence>
<sequence length="295" mass="33660">MCNSRHLCAQSVGITTESQQSRPHLLLRCYKWMVESQSPTQNLPILEHSILSLFPIALHQQFINLSTIIRFPFTARTRKVLPPCCLRRHNINFKSFITTLCLATMREEKQKEHYHPHDMESFSSSSSSSSSSPRESDEELQHMLLAPPLWTNNKRLSKQLSMCEKPRDIAWERRRMQERRRSSTVCDDLTDEDLHELKGCIELGFGFNEEDGQRLCNTLPALDLYFAVNRRLSPSPVSTPQSRASSLGGRSSSFGSPRSDADSWKICSPGDDPEHVKTKLRHWAQAVACSVMQSS</sequence>
<feature type="compositionally biased region" description="Low complexity" evidence="1">
    <location>
        <begin position="242"/>
        <end position="258"/>
    </location>
</feature>
<comment type="caution">
    <text evidence="2">The sequence shown here is derived from an EMBL/GenBank/DDBJ whole genome shotgun (WGS) entry which is preliminary data.</text>
</comment>
<accession>A0AAN9MPP0</accession>
<name>A0AAN9MPP0_PHACN</name>
<reference evidence="2 3" key="1">
    <citation type="submission" date="2024-01" db="EMBL/GenBank/DDBJ databases">
        <title>The genomes of 5 underutilized Papilionoideae crops provide insights into root nodulation and disease resistanc.</title>
        <authorList>
            <person name="Jiang F."/>
        </authorList>
    </citation>
    <scope>NUCLEOTIDE SEQUENCE [LARGE SCALE GENOMIC DNA]</scope>
    <source>
        <strain evidence="2">JINMINGXINNONG_FW02</strain>
        <tissue evidence="2">Leaves</tissue>
    </source>
</reference>
<dbReference type="Proteomes" id="UP001374584">
    <property type="component" value="Unassembled WGS sequence"/>
</dbReference>
<evidence type="ECO:0008006" key="4">
    <source>
        <dbReference type="Google" id="ProtNLM"/>
    </source>
</evidence>
<evidence type="ECO:0000313" key="2">
    <source>
        <dbReference type="EMBL" id="KAK7355978.1"/>
    </source>
</evidence>
<organism evidence="2 3">
    <name type="scientific">Phaseolus coccineus</name>
    <name type="common">Scarlet runner bean</name>
    <name type="synonym">Phaseolus multiflorus</name>
    <dbReference type="NCBI Taxonomy" id="3886"/>
    <lineage>
        <taxon>Eukaryota</taxon>
        <taxon>Viridiplantae</taxon>
        <taxon>Streptophyta</taxon>
        <taxon>Embryophyta</taxon>
        <taxon>Tracheophyta</taxon>
        <taxon>Spermatophyta</taxon>
        <taxon>Magnoliopsida</taxon>
        <taxon>eudicotyledons</taxon>
        <taxon>Gunneridae</taxon>
        <taxon>Pentapetalae</taxon>
        <taxon>rosids</taxon>
        <taxon>fabids</taxon>
        <taxon>Fabales</taxon>
        <taxon>Fabaceae</taxon>
        <taxon>Papilionoideae</taxon>
        <taxon>50 kb inversion clade</taxon>
        <taxon>NPAAA clade</taxon>
        <taxon>indigoferoid/millettioid clade</taxon>
        <taxon>Phaseoleae</taxon>
        <taxon>Phaseolus</taxon>
    </lineage>
</organism>
<keyword evidence="3" id="KW-1185">Reference proteome</keyword>
<dbReference type="AlphaFoldDB" id="A0AAN9MPP0"/>
<evidence type="ECO:0000313" key="3">
    <source>
        <dbReference type="Proteomes" id="UP001374584"/>
    </source>
</evidence>
<protein>
    <recommendedName>
        <fullName evidence="4">DUF1685 family protein</fullName>
    </recommendedName>
</protein>
<feature type="compositionally biased region" description="Low complexity" evidence="1">
    <location>
        <begin position="121"/>
        <end position="132"/>
    </location>
</feature>
<proteinExistence type="predicted"/>
<dbReference type="EMBL" id="JAYMYR010000006">
    <property type="protein sequence ID" value="KAK7355978.1"/>
    <property type="molecule type" value="Genomic_DNA"/>
</dbReference>